<dbReference type="EMBL" id="FPKV01000001">
    <property type="protein sequence ID" value="SFZ90852.1"/>
    <property type="molecule type" value="Genomic_DNA"/>
</dbReference>
<evidence type="ECO:0000313" key="6">
    <source>
        <dbReference type="EMBL" id="SFZ90852.1"/>
    </source>
</evidence>
<organism evidence="6 7">
    <name type="scientific">Flaviramulus basaltis</name>
    <dbReference type="NCBI Taxonomy" id="369401"/>
    <lineage>
        <taxon>Bacteria</taxon>
        <taxon>Pseudomonadati</taxon>
        <taxon>Bacteroidota</taxon>
        <taxon>Flavobacteriia</taxon>
        <taxon>Flavobacteriales</taxon>
        <taxon>Flavobacteriaceae</taxon>
        <taxon>Flaviramulus</taxon>
    </lineage>
</organism>
<name>A0A1K2IEI7_9FLAO</name>
<comment type="subcellular location">
    <subcellularLocation>
        <location evidence="1">Cell outer membrane</location>
    </subcellularLocation>
</comment>
<reference evidence="6 7" key="1">
    <citation type="submission" date="2016-10" db="EMBL/GenBank/DDBJ databases">
        <authorList>
            <person name="de Groot N.N."/>
        </authorList>
    </citation>
    <scope>NUCLEOTIDE SEQUENCE [LARGE SCALE GENOMIC DNA]</scope>
    <source>
        <strain evidence="6 7">DSM 18180</strain>
    </source>
</reference>
<dbReference type="STRING" id="369401.SAMN05428642_1011177"/>
<keyword evidence="2 4" id="KW-0472">Membrane</keyword>
<dbReference type="InterPro" id="IPR050330">
    <property type="entry name" value="Bact_OuterMem_StrucFunc"/>
</dbReference>
<evidence type="ECO:0000256" key="3">
    <source>
        <dbReference type="ARBA" id="ARBA00023237"/>
    </source>
</evidence>
<dbReference type="PRINTS" id="PR01021">
    <property type="entry name" value="OMPADOMAIN"/>
</dbReference>
<feature type="domain" description="OmpA-like" evidence="5">
    <location>
        <begin position="1"/>
        <end position="79"/>
    </location>
</feature>
<dbReference type="GO" id="GO:0009279">
    <property type="term" value="C:cell outer membrane"/>
    <property type="evidence" value="ECO:0007669"/>
    <property type="project" value="UniProtKB-SubCell"/>
</dbReference>
<dbReference type="CDD" id="cd07185">
    <property type="entry name" value="OmpA_C-like"/>
    <property type="match status" value="1"/>
</dbReference>
<sequence>MTLAINAHTDNKGRDSYNLGLSQKRAVSAVKYLIKNGISKKRLQSNGFGETKPLVDCKNDCSDEDLQANRRVEFVILKE</sequence>
<evidence type="ECO:0000259" key="5">
    <source>
        <dbReference type="PROSITE" id="PS51123"/>
    </source>
</evidence>
<evidence type="ECO:0000256" key="4">
    <source>
        <dbReference type="PROSITE-ProRule" id="PRU00473"/>
    </source>
</evidence>
<dbReference type="PANTHER" id="PTHR30329">
    <property type="entry name" value="STATOR ELEMENT OF FLAGELLAR MOTOR COMPLEX"/>
    <property type="match status" value="1"/>
</dbReference>
<dbReference type="Gene3D" id="3.30.1330.60">
    <property type="entry name" value="OmpA-like domain"/>
    <property type="match status" value="1"/>
</dbReference>
<proteinExistence type="predicted"/>
<dbReference type="InterPro" id="IPR036737">
    <property type="entry name" value="OmpA-like_sf"/>
</dbReference>
<dbReference type="InterPro" id="IPR006665">
    <property type="entry name" value="OmpA-like"/>
</dbReference>
<dbReference type="PROSITE" id="PS51123">
    <property type="entry name" value="OMPA_2"/>
    <property type="match status" value="1"/>
</dbReference>
<gene>
    <name evidence="6" type="ORF">SAMN05428642_1011177</name>
</gene>
<dbReference type="InterPro" id="IPR006664">
    <property type="entry name" value="OMP_bac"/>
</dbReference>
<accession>A0A1K2IEI7</accession>
<dbReference type="AlphaFoldDB" id="A0A1K2IEI7"/>
<evidence type="ECO:0000256" key="2">
    <source>
        <dbReference type="ARBA" id="ARBA00023136"/>
    </source>
</evidence>
<dbReference type="Pfam" id="PF00691">
    <property type="entry name" value="OmpA"/>
    <property type="match status" value="1"/>
</dbReference>
<keyword evidence="7" id="KW-1185">Reference proteome</keyword>
<dbReference type="Proteomes" id="UP000182544">
    <property type="component" value="Unassembled WGS sequence"/>
</dbReference>
<evidence type="ECO:0000256" key="1">
    <source>
        <dbReference type="ARBA" id="ARBA00004442"/>
    </source>
</evidence>
<keyword evidence="3" id="KW-0998">Cell outer membrane</keyword>
<dbReference type="SUPFAM" id="SSF103088">
    <property type="entry name" value="OmpA-like"/>
    <property type="match status" value="1"/>
</dbReference>
<protein>
    <submittedName>
        <fullName evidence="6">OmpA family protein</fullName>
    </submittedName>
</protein>
<evidence type="ECO:0000313" key="7">
    <source>
        <dbReference type="Proteomes" id="UP000182544"/>
    </source>
</evidence>
<dbReference type="PANTHER" id="PTHR30329:SF21">
    <property type="entry name" value="LIPOPROTEIN YIAD-RELATED"/>
    <property type="match status" value="1"/>
</dbReference>